<evidence type="ECO:0000256" key="2">
    <source>
        <dbReference type="SAM" id="MobiDB-lite"/>
    </source>
</evidence>
<evidence type="ECO:0000313" key="5">
    <source>
        <dbReference type="Proteomes" id="UP000694387"/>
    </source>
</evidence>
<accession>A0A9L0IZ70</accession>
<dbReference type="PANTHER" id="PTHR21859:SF12">
    <property type="entry name" value="SPERMATOGENESIS-ASSOCIATED PROTEIN 31D1"/>
    <property type="match status" value="1"/>
</dbReference>
<dbReference type="InterPro" id="IPR039509">
    <property type="entry name" value="SPATA31"/>
</dbReference>
<name>A0A9L0IZ70_EQUAS</name>
<reference evidence="4 5" key="1">
    <citation type="journal article" date="2020" name="Nat. Commun.">
        <title>Donkey genomes provide new insights into domestication and selection for coat color.</title>
        <authorList>
            <person name="Wang"/>
            <person name="C."/>
            <person name="Li"/>
            <person name="H."/>
            <person name="Guo"/>
            <person name="Y."/>
            <person name="Huang"/>
            <person name="J."/>
            <person name="Sun"/>
            <person name="Y."/>
            <person name="Min"/>
            <person name="J."/>
            <person name="Wang"/>
            <person name="J."/>
            <person name="Fang"/>
            <person name="X."/>
            <person name="Zhao"/>
            <person name="Z."/>
            <person name="Wang"/>
            <person name="S."/>
            <person name="Zhang"/>
            <person name="Y."/>
            <person name="Liu"/>
            <person name="Q."/>
            <person name="Jiang"/>
            <person name="Q."/>
            <person name="Wang"/>
            <person name="X."/>
            <person name="Guo"/>
            <person name="Y."/>
            <person name="Yang"/>
            <person name="C."/>
            <person name="Wang"/>
            <person name="Y."/>
            <person name="Tian"/>
            <person name="F."/>
            <person name="Zhuang"/>
            <person name="G."/>
            <person name="Fan"/>
            <person name="Y."/>
            <person name="Gao"/>
            <person name="Q."/>
            <person name="Li"/>
            <person name="Y."/>
            <person name="Ju"/>
            <person name="Z."/>
            <person name="Li"/>
            <person name="J."/>
            <person name="Li"/>
            <person name="R."/>
            <person name="Hou"/>
            <person name="M."/>
            <person name="Yang"/>
            <person name="G."/>
            <person name="Liu"/>
            <person name="G."/>
            <person name="Liu"/>
            <person name="W."/>
            <person name="Guo"/>
            <person name="J."/>
            <person name="Pan"/>
            <person name="S."/>
            <person name="Fan"/>
            <person name="G."/>
            <person name="Zhang"/>
            <person name="W."/>
            <person name="Zhang"/>
            <person name="R."/>
            <person name="Yu"/>
            <person name="J."/>
            <person name="Zhang"/>
            <person name="X."/>
            <person name="Yin"/>
            <person name="Q."/>
            <person name="Ji"/>
            <person name="C."/>
            <person name="Jin"/>
            <person name="Y."/>
            <person name="Yue"/>
            <person name="G."/>
            <person name="Liu"/>
            <person name="M."/>
            <person name="Xu"/>
            <person name="J."/>
            <person name="Liu"/>
            <person name="S."/>
            <person name="Jordana"/>
            <person name="J."/>
            <person name="Noce"/>
            <person name="A."/>
            <person name="Amills"/>
            <person name="M."/>
            <person name="Wu"/>
            <person name="D.D."/>
            <person name="Li"/>
            <person name="S."/>
            <person name="Zhou"/>
            <person name="X. and Zhong"/>
            <person name="J."/>
        </authorList>
    </citation>
    <scope>NUCLEOTIDE SEQUENCE [LARGE SCALE GENOMIC DNA]</scope>
</reference>
<feature type="compositionally biased region" description="Polar residues" evidence="2">
    <location>
        <begin position="766"/>
        <end position="782"/>
    </location>
</feature>
<dbReference type="Ensembl" id="ENSEAST00005041883.1">
    <property type="protein sequence ID" value="ENSEASP00005046174.1"/>
    <property type="gene ID" value="ENSEASG00005033333.1"/>
</dbReference>
<protein>
    <recommendedName>
        <fullName evidence="3">SPATA31 domain-containing protein</fullName>
    </recommendedName>
</protein>
<dbReference type="AlphaFoldDB" id="A0A9L0IZ70"/>
<feature type="region of interest" description="Disordered" evidence="2">
    <location>
        <begin position="766"/>
        <end position="802"/>
    </location>
</feature>
<comment type="similarity">
    <text evidence="1">Belongs to the SPATA31 family.</text>
</comment>
<evidence type="ECO:0000313" key="4">
    <source>
        <dbReference type="Ensembl" id="ENSEASP00005046174.1"/>
    </source>
</evidence>
<reference evidence="4" key="2">
    <citation type="submission" date="2025-08" db="UniProtKB">
        <authorList>
            <consortium name="Ensembl"/>
        </authorList>
    </citation>
    <scope>IDENTIFICATION</scope>
</reference>
<feature type="domain" description="SPATA31" evidence="3">
    <location>
        <begin position="288"/>
        <end position="654"/>
    </location>
</feature>
<sequence length="869" mass="95104">MTPLADFLSPSPMGHSLPPEPFPPLDSKFPGDHSPHQPLAFPPLPPHDTQTVDPVLQPEATLSMHTIFSLDPPLSPDVNLLSNLSQTMNPTDVSACHDASSSLSVSPPPDHPLTMTQSKSISILLRPVLENSSPDSPGGLSTCVPTIRGTDCSSLSASEFSSWQTHAKDLFPSTLALDDLNEEFFSLHSSEASSQGNPAANLVEPGNLLFCSTDVLALLEGQVQQRSDFLTLKEKEKKKGSFPKRLRGHYQLNTSGEMLESIADKHDSAVSLPFWSSKGKAKELHVNQQPPYPKTSEDHLQQKHVQLFWGLPSLHSESLAPAAHVSGDCSSIFIFNRIFNFSMDQETPVCSHPLPLSLPEIQPQALPQTLPQSKPLPLSQVQSQAYLQSPLPILPSGPLPGTQTCGVCFHIPQNESESLISSEIQQLEWNMLQEQQESLLGSSFVVQRSQEDFCPSAPNSLYHQASQAHVSISTLPGEFPLSVELQKKLEHHLQKRLIQHHGGLPRRIHESLSLVMPPRDFSHTADLESNHGLSWVSVNKNLNVGLSQPGSFHERGSEMLQLEKDVGKDQGHSSQNGPKAHLLSDPESSSDNDLGYESEKNLNSHMASLSEKNSRASGGSLGQKQLESVLKVHLGKKFEEISEGRLPGTVHSSWHAVKQTLLLSVKSHTQVTRRSMPPLVGEDSSLNTFQDLSFIDSSAQQVLEAHIKKFRMRMQWGLPRRVLESIEIFNVKDAASQSLSHSHLPSSTNLIPEVDSKSVGFELLRGSSNSPHGEKVGTTNSAPVLDHLRPATSPVGKEGQGTLRQSLSGVNHELAEDVQRSKGARQTLLPVTHGITGKKSQRQTQLGKRCPPRLPAKQLVTDMSQRIRV</sequence>
<dbReference type="Proteomes" id="UP000694387">
    <property type="component" value="Chromosome 23"/>
</dbReference>
<dbReference type="PANTHER" id="PTHR21859">
    <property type="entry name" value="ACROSOME-SPECIFIC PROTEIN"/>
    <property type="match status" value="1"/>
</dbReference>
<organism evidence="4 5">
    <name type="scientific">Equus asinus</name>
    <name type="common">Donkey</name>
    <name type="synonym">Equus africanus asinus</name>
    <dbReference type="NCBI Taxonomy" id="9793"/>
    <lineage>
        <taxon>Eukaryota</taxon>
        <taxon>Metazoa</taxon>
        <taxon>Chordata</taxon>
        <taxon>Craniata</taxon>
        <taxon>Vertebrata</taxon>
        <taxon>Euteleostomi</taxon>
        <taxon>Mammalia</taxon>
        <taxon>Eutheria</taxon>
        <taxon>Laurasiatheria</taxon>
        <taxon>Perissodactyla</taxon>
        <taxon>Equidae</taxon>
        <taxon>Equus</taxon>
    </lineage>
</organism>
<evidence type="ECO:0000256" key="1">
    <source>
        <dbReference type="ARBA" id="ARBA00035009"/>
    </source>
</evidence>
<reference evidence="4" key="3">
    <citation type="submission" date="2025-09" db="UniProtKB">
        <authorList>
            <consortium name="Ensembl"/>
        </authorList>
    </citation>
    <scope>IDENTIFICATION</scope>
</reference>
<proteinExistence type="inferred from homology"/>
<feature type="region of interest" description="Disordered" evidence="2">
    <location>
        <begin position="1"/>
        <end position="51"/>
    </location>
</feature>
<dbReference type="Pfam" id="PF14650">
    <property type="entry name" value="FAM75"/>
    <property type="match status" value="1"/>
</dbReference>
<feature type="region of interest" description="Disordered" evidence="2">
    <location>
        <begin position="565"/>
        <end position="598"/>
    </location>
</feature>
<evidence type="ECO:0000259" key="3">
    <source>
        <dbReference type="Pfam" id="PF14650"/>
    </source>
</evidence>
<dbReference type="GeneTree" id="ENSGT00950000183043"/>
<keyword evidence="5" id="KW-1185">Reference proteome</keyword>